<dbReference type="InterPro" id="IPR029787">
    <property type="entry name" value="Nucleotide_cyclase"/>
</dbReference>
<evidence type="ECO:0000256" key="2">
    <source>
        <dbReference type="SAM" id="Phobius"/>
    </source>
</evidence>
<dbReference type="Gene3D" id="6.10.340.10">
    <property type="match status" value="1"/>
</dbReference>
<feature type="domain" description="PAS" evidence="3">
    <location>
        <begin position="268"/>
        <end position="324"/>
    </location>
</feature>
<dbReference type="SMART" id="SM00091">
    <property type="entry name" value="PAS"/>
    <property type="match status" value="1"/>
</dbReference>
<dbReference type="FunFam" id="3.30.70.270:FF:000001">
    <property type="entry name" value="Diguanylate cyclase domain protein"/>
    <property type="match status" value="1"/>
</dbReference>
<dbReference type="PROSITE" id="PS50887">
    <property type="entry name" value="GGDEF"/>
    <property type="match status" value="1"/>
</dbReference>
<dbReference type="SMART" id="SM00267">
    <property type="entry name" value="GGDEF"/>
    <property type="match status" value="1"/>
</dbReference>
<keyword evidence="2" id="KW-0472">Membrane</keyword>
<sequence length="578" mass="65144">MKLLGSVRHKIWFCVNIALLGFLVATGFALYSNHRLKDHLTHVRDLDFHLAMRSAELLTLFETQQDLYEESFLFGLPESVNKANGLTQRILAMMETLSHLSHDSDRLHSKRNENLHEVKDDYQNYAQRAVQIYLPLAEGEDAGEKVAELQQLATEQQNLDKQLRYFAEFYRNTFDGHVSSLITLAGQNSYWLTIFFLALLTLITLVVNIASTRMLISPLRHIKDAVRAFGRGRREFPQLETMDPHDDIGELGIAFLNMASELEATTVSKAYVDSILYNMNDSLIVTSNQFLIRGVNQATCEMLDYRENELIGQNIALILKDFSPGEPDPELIDDLNLLPHLCSNAEKVLLAKDGREIPVLLSTGWLKEGESAAEGLVYVAKDITERKMAEQKLEQLAQYDFLTGLPNRLVFNDRLRQSMQLAQREGRQLGLMFIDLDRFKSVNDTLGHAAGDTLLKTLSHRLGTCVRGNDTIARLGGDEFAVILENIATHQDAANTARRLLTAGVEPVIHEESEIFTSLSIGIALYPMDAGNTQELLKNADIAMYQAKQAGGNDYRFYSGESDEEPEDNDETIRMNAR</sequence>
<dbReference type="InterPro" id="IPR052163">
    <property type="entry name" value="DGC-Regulatory_Protein"/>
</dbReference>
<evidence type="ECO:0000259" key="6">
    <source>
        <dbReference type="PROSITE" id="PS50887"/>
    </source>
</evidence>
<dbReference type="EMBL" id="VJVV01000001">
    <property type="protein sequence ID" value="TRO83987.1"/>
    <property type="molecule type" value="Genomic_DNA"/>
</dbReference>
<evidence type="ECO:0000313" key="8">
    <source>
        <dbReference type="Proteomes" id="UP000317155"/>
    </source>
</evidence>
<name>A0A550JLB3_9BACT</name>
<keyword evidence="2" id="KW-0812">Transmembrane</keyword>
<dbReference type="Gene3D" id="3.30.70.270">
    <property type="match status" value="1"/>
</dbReference>
<feature type="transmembrane region" description="Helical" evidence="2">
    <location>
        <begin position="12"/>
        <end position="31"/>
    </location>
</feature>
<dbReference type="InterPro" id="IPR035965">
    <property type="entry name" value="PAS-like_dom_sf"/>
</dbReference>
<dbReference type="PROSITE" id="PS50885">
    <property type="entry name" value="HAMP"/>
    <property type="match status" value="1"/>
</dbReference>
<dbReference type="NCBIfam" id="TIGR00254">
    <property type="entry name" value="GGDEF"/>
    <property type="match status" value="1"/>
</dbReference>
<protein>
    <submittedName>
        <fullName evidence="7">Diguanylate cyclase</fullName>
    </submittedName>
</protein>
<keyword evidence="8" id="KW-1185">Reference proteome</keyword>
<dbReference type="Gene3D" id="3.30.450.20">
    <property type="entry name" value="PAS domain"/>
    <property type="match status" value="1"/>
</dbReference>
<dbReference type="InterPro" id="IPR003660">
    <property type="entry name" value="HAMP_dom"/>
</dbReference>
<evidence type="ECO:0000259" key="5">
    <source>
        <dbReference type="PROSITE" id="PS50885"/>
    </source>
</evidence>
<feature type="domain" description="HAMP" evidence="5">
    <location>
        <begin position="213"/>
        <end position="267"/>
    </location>
</feature>
<gene>
    <name evidence="7" type="ORF">FL622_02060</name>
</gene>
<feature type="domain" description="PAC" evidence="4">
    <location>
        <begin position="343"/>
        <end position="395"/>
    </location>
</feature>
<dbReference type="Pfam" id="PF13426">
    <property type="entry name" value="PAS_9"/>
    <property type="match status" value="1"/>
</dbReference>
<dbReference type="GO" id="GO:0016020">
    <property type="term" value="C:membrane"/>
    <property type="evidence" value="ECO:0007669"/>
    <property type="project" value="InterPro"/>
</dbReference>
<dbReference type="PROSITE" id="PS50112">
    <property type="entry name" value="PAS"/>
    <property type="match status" value="1"/>
</dbReference>
<evidence type="ECO:0000256" key="1">
    <source>
        <dbReference type="SAM" id="MobiDB-lite"/>
    </source>
</evidence>
<proteinExistence type="predicted"/>
<feature type="region of interest" description="Disordered" evidence="1">
    <location>
        <begin position="555"/>
        <end position="578"/>
    </location>
</feature>
<dbReference type="InterPro" id="IPR043128">
    <property type="entry name" value="Rev_trsase/Diguanyl_cyclase"/>
</dbReference>
<dbReference type="PANTHER" id="PTHR46663:SF3">
    <property type="entry name" value="SLL0267 PROTEIN"/>
    <property type="match status" value="1"/>
</dbReference>
<dbReference type="GO" id="GO:0003824">
    <property type="term" value="F:catalytic activity"/>
    <property type="evidence" value="ECO:0007669"/>
    <property type="project" value="UniProtKB-ARBA"/>
</dbReference>
<accession>A0A550JLB3</accession>
<evidence type="ECO:0000259" key="4">
    <source>
        <dbReference type="PROSITE" id="PS50113"/>
    </source>
</evidence>
<dbReference type="Pfam" id="PF00672">
    <property type="entry name" value="HAMP"/>
    <property type="match status" value="1"/>
</dbReference>
<dbReference type="SUPFAM" id="SSF55073">
    <property type="entry name" value="Nucleotide cyclase"/>
    <property type="match status" value="1"/>
</dbReference>
<dbReference type="PROSITE" id="PS50113">
    <property type="entry name" value="PAC"/>
    <property type="match status" value="1"/>
</dbReference>
<evidence type="ECO:0000259" key="3">
    <source>
        <dbReference type="PROSITE" id="PS50112"/>
    </source>
</evidence>
<dbReference type="RefSeq" id="WP_092052993.1">
    <property type="nucleotide sequence ID" value="NZ_FOJJ01000001.1"/>
</dbReference>
<dbReference type="PANTHER" id="PTHR46663">
    <property type="entry name" value="DIGUANYLATE CYCLASE DGCT-RELATED"/>
    <property type="match status" value="1"/>
</dbReference>
<feature type="compositionally biased region" description="Acidic residues" evidence="1">
    <location>
        <begin position="561"/>
        <end position="570"/>
    </location>
</feature>
<dbReference type="CDD" id="cd00130">
    <property type="entry name" value="PAS"/>
    <property type="match status" value="1"/>
</dbReference>
<reference evidence="7 8" key="1">
    <citation type="submission" date="2019-07" db="EMBL/GenBank/DDBJ databases">
        <title>Insights of Desulfuromonas acetexigens electromicrobiology.</title>
        <authorList>
            <person name="Katuri K."/>
            <person name="Sapireddy V."/>
            <person name="Shaw D.R."/>
            <person name="Saikaly P."/>
        </authorList>
    </citation>
    <scope>NUCLEOTIDE SEQUENCE [LARGE SCALE GENOMIC DNA]</scope>
    <source>
        <strain evidence="7 8">2873</strain>
    </source>
</reference>
<feature type="domain" description="GGDEF" evidence="6">
    <location>
        <begin position="427"/>
        <end position="560"/>
    </location>
</feature>
<dbReference type="GO" id="GO:0007165">
    <property type="term" value="P:signal transduction"/>
    <property type="evidence" value="ECO:0007669"/>
    <property type="project" value="InterPro"/>
</dbReference>
<dbReference type="NCBIfam" id="TIGR00229">
    <property type="entry name" value="sensory_box"/>
    <property type="match status" value="1"/>
</dbReference>
<dbReference type="OrthoDB" id="9759607at2"/>
<dbReference type="Pfam" id="PF00990">
    <property type="entry name" value="GGDEF"/>
    <property type="match status" value="1"/>
</dbReference>
<evidence type="ECO:0000313" key="7">
    <source>
        <dbReference type="EMBL" id="TRO83987.1"/>
    </source>
</evidence>
<dbReference type="AlphaFoldDB" id="A0A550JLB3"/>
<keyword evidence="2" id="KW-1133">Transmembrane helix</keyword>
<dbReference type="Proteomes" id="UP000317155">
    <property type="component" value="Unassembled WGS sequence"/>
</dbReference>
<dbReference type="InterPro" id="IPR000160">
    <property type="entry name" value="GGDEF_dom"/>
</dbReference>
<dbReference type="CDD" id="cd06225">
    <property type="entry name" value="HAMP"/>
    <property type="match status" value="1"/>
</dbReference>
<dbReference type="InterPro" id="IPR000014">
    <property type="entry name" value="PAS"/>
</dbReference>
<dbReference type="CDD" id="cd01949">
    <property type="entry name" value="GGDEF"/>
    <property type="match status" value="1"/>
</dbReference>
<feature type="transmembrane region" description="Helical" evidence="2">
    <location>
        <begin position="190"/>
        <end position="210"/>
    </location>
</feature>
<dbReference type="SUPFAM" id="SSF55785">
    <property type="entry name" value="PYP-like sensor domain (PAS domain)"/>
    <property type="match status" value="1"/>
</dbReference>
<comment type="caution">
    <text evidence="7">The sequence shown here is derived from an EMBL/GenBank/DDBJ whole genome shotgun (WGS) entry which is preliminary data.</text>
</comment>
<dbReference type="InterPro" id="IPR000700">
    <property type="entry name" value="PAS-assoc_C"/>
</dbReference>
<organism evidence="7 8">
    <name type="scientific">Trichloromonas acetexigens</name>
    <dbReference type="NCBI Taxonomy" id="38815"/>
    <lineage>
        <taxon>Bacteria</taxon>
        <taxon>Pseudomonadati</taxon>
        <taxon>Thermodesulfobacteriota</taxon>
        <taxon>Desulfuromonadia</taxon>
        <taxon>Desulfuromonadales</taxon>
        <taxon>Trichloromonadaceae</taxon>
        <taxon>Trichloromonas</taxon>
    </lineage>
</organism>